<dbReference type="Proteomes" id="UP001608902">
    <property type="component" value="Unassembled WGS sequence"/>
</dbReference>
<dbReference type="EMBL" id="JBGFUD010009353">
    <property type="protein sequence ID" value="MFH4982462.1"/>
    <property type="molecule type" value="Genomic_DNA"/>
</dbReference>
<name>A0ABD6F0A6_9BILA</name>
<protein>
    <submittedName>
        <fullName evidence="1">Uncharacterized protein</fullName>
    </submittedName>
</protein>
<organism evidence="1 2">
    <name type="scientific">Gnathostoma spinigerum</name>
    <dbReference type="NCBI Taxonomy" id="75299"/>
    <lineage>
        <taxon>Eukaryota</taxon>
        <taxon>Metazoa</taxon>
        <taxon>Ecdysozoa</taxon>
        <taxon>Nematoda</taxon>
        <taxon>Chromadorea</taxon>
        <taxon>Rhabditida</taxon>
        <taxon>Spirurina</taxon>
        <taxon>Gnathostomatomorpha</taxon>
        <taxon>Gnathostomatoidea</taxon>
        <taxon>Gnathostomatidae</taxon>
        <taxon>Gnathostoma</taxon>
    </lineage>
</organism>
<gene>
    <name evidence="1" type="ORF">AB6A40_009171</name>
</gene>
<keyword evidence="2" id="KW-1185">Reference proteome</keyword>
<evidence type="ECO:0000313" key="1">
    <source>
        <dbReference type="EMBL" id="MFH4982462.1"/>
    </source>
</evidence>
<accession>A0ABD6F0A6</accession>
<sequence length="87" mass="9889">MNALLSGVPHCPYRTHIPFTTTTTPLPFFVDSLVIDRFNDSFFAKCIPHWGPSEFHNHTIKPMLCYPGWRVQTGCFSMATITFPKNG</sequence>
<proteinExistence type="predicted"/>
<reference evidence="1 2" key="1">
    <citation type="submission" date="2024-08" db="EMBL/GenBank/DDBJ databases">
        <title>Gnathostoma spinigerum genome.</title>
        <authorList>
            <person name="Gonzalez-Bertolin B."/>
            <person name="Monzon S."/>
            <person name="Zaballos A."/>
            <person name="Jimenez P."/>
            <person name="Dekumyoy P."/>
            <person name="Varona S."/>
            <person name="Cuesta I."/>
            <person name="Sumanam S."/>
            <person name="Adisakwattana P."/>
            <person name="Gasser R.B."/>
            <person name="Hernandez-Gonzalez A."/>
            <person name="Young N.D."/>
            <person name="Perteguer M.J."/>
        </authorList>
    </citation>
    <scope>NUCLEOTIDE SEQUENCE [LARGE SCALE GENOMIC DNA]</scope>
    <source>
        <strain evidence="1">AL3</strain>
        <tissue evidence="1">Liver</tissue>
    </source>
</reference>
<comment type="caution">
    <text evidence="1">The sequence shown here is derived from an EMBL/GenBank/DDBJ whole genome shotgun (WGS) entry which is preliminary data.</text>
</comment>
<dbReference type="AlphaFoldDB" id="A0ABD6F0A6"/>
<evidence type="ECO:0000313" key="2">
    <source>
        <dbReference type="Proteomes" id="UP001608902"/>
    </source>
</evidence>